<dbReference type="PANTHER" id="PTHR34718">
    <property type="entry name" value="PHD-TYPE DOMAIN-CONTAINING PROTEIN"/>
    <property type="match status" value="1"/>
</dbReference>
<evidence type="ECO:0000313" key="2">
    <source>
        <dbReference type="Proteomes" id="UP001314205"/>
    </source>
</evidence>
<evidence type="ECO:0008006" key="3">
    <source>
        <dbReference type="Google" id="ProtNLM"/>
    </source>
</evidence>
<dbReference type="SUPFAM" id="SSF54001">
    <property type="entry name" value="Cysteine proteinases"/>
    <property type="match status" value="1"/>
</dbReference>
<keyword evidence="2" id="KW-1185">Reference proteome</keyword>
<dbReference type="EMBL" id="CAVLGL010000115">
    <property type="protein sequence ID" value="CAK1599930.1"/>
    <property type="molecule type" value="Genomic_DNA"/>
</dbReference>
<dbReference type="Proteomes" id="UP001314205">
    <property type="component" value="Unassembled WGS sequence"/>
</dbReference>
<comment type="caution">
    <text evidence="1">The sequence shown here is derived from an EMBL/GenBank/DDBJ whole genome shotgun (WGS) entry which is preliminary data.</text>
</comment>
<evidence type="ECO:0000313" key="1">
    <source>
        <dbReference type="EMBL" id="CAK1599930.1"/>
    </source>
</evidence>
<name>A0AAV1LWX5_9NEOP</name>
<reference evidence="1 2" key="1">
    <citation type="submission" date="2023-11" db="EMBL/GenBank/DDBJ databases">
        <authorList>
            <person name="Hedman E."/>
            <person name="Englund M."/>
            <person name="Stromberg M."/>
            <person name="Nyberg Akerstrom W."/>
            <person name="Nylinder S."/>
            <person name="Jareborg N."/>
            <person name="Kallberg Y."/>
            <person name="Kronander E."/>
        </authorList>
    </citation>
    <scope>NUCLEOTIDE SEQUENCE [LARGE SCALE GENOMIC DNA]</scope>
</reference>
<sequence>MNSLADDTFSYVLNPNNVLEDDVVRAFHEKLSRHTSFRPREVSLFRFPELIEPVPPNESHLQIIYDGDVGSIGHWSCIYYINGILRVYNSLYNCLKPTQKTYINALFPYLAEFNIQFPSVQSQLNAIDCGLYAIAFATYLALKMNPSLHNYVQEMMRSHLRCMILSNDFLPFQSTARPVN</sequence>
<dbReference type="PANTHER" id="PTHR34718:SF2">
    <property type="entry name" value="PHD-TYPE DOMAIN-CONTAINING PROTEIN"/>
    <property type="match status" value="1"/>
</dbReference>
<dbReference type="AlphaFoldDB" id="A0AAV1LWX5"/>
<proteinExistence type="predicted"/>
<dbReference type="InterPro" id="IPR038765">
    <property type="entry name" value="Papain-like_cys_pep_sf"/>
</dbReference>
<gene>
    <name evidence="1" type="ORF">PARMNEM_LOCUS18749</name>
</gene>
<dbReference type="Gene3D" id="3.40.395.10">
    <property type="entry name" value="Adenoviral Proteinase, Chain A"/>
    <property type="match status" value="1"/>
</dbReference>
<accession>A0AAV1LWX5</accession>
<protein>
    <recommendedName>
        <fullName evidence="3">Ubiquitin-like protease family profile domain-containing protein</fullName>
    </recommendedName>
</protein>
<organism evidence="1 2">
    <name type="scientific">Parnassius mnemosyne</name>
    <name type="common">clouded apollo</name>
    <dbReference type="NCBI Taxonomy" id="213953"/>
    <lineage>
        <taxon>Eukaryota</taxon>
        <taxon>Metazoa</taxon>
        <taxon>Ecdysozoa</taxon>
        <taxon>Arthropoda</taxon>
        <taxon>Hexapoda</taxon>
        <taxon>Insecta</taxon>
        <taxon>Pterygota</taxon>
        <taxon>Neoptera</taxon>
        <taxon>Endopterygota</taxon>
        <taxon>Lepidoptera</taxon>
        <taxon>Glossata</taxon>
        <taxon>Ditrysia</taxon>
        <taxon>Papilionoidea</taxon>
        <taxon>Papilionidae</taxon>
        <taxon>Parnassiinae</taxon>
        <taxon>Parnassini</taxon>
        <taxon>Parnassius</taxon>
        <taxon>Driopa</taxon>
    </lineage>
</organism>